<proteinExistence type="predicted"/>
<feature type="transmembrane region" description="Helical" evidence="1">
    <location>
        <begin position="85"/>
        <end position="103"/>
    </location>
</feature>
<dbReference type="RefSeq" id="WP_353567544.1">
    <property type="nucleotide sequence ID" value="NZ_BAABRI010000014.1"/>
</dbReference>
<dbReference type="EMBL" id="BAABRI010000014">
    <property type="protein sequence ID" value="GAA5483437.1"/>
    <property type="molecule type" value="Genomic_DNA"/>
</dbReference>
<organism evidence="2 3">
    <name type="scientific">Haloferula sargassicola</name>
    <dbReference type="NCBI Taxonomy" id="490096"/>
    <lineage>
        <taxon>Bacteria</taxon>
        <taxon>Pseudomonadati</taxon>
        <taxon>Verrucomicrobiota</taxon>
        <taxon>Verrucomicrobiia</taxon>
        <taxon>Verrucomicrobiales</taxon>
        <taxon>Verrucomicrobiaceae</taxon>
        <taxon>Haloferula</taxon>
    </lineage>
</organism>
<feature type="transmembrane region" description="Helical" evidence="1">
    <location>
        <begin position="33"/>
        <end position="53"/>
    </location>
</feature>
<feature type="transmembrane region" description="Helical" evidence="1">
    <location>
        <begin position="6"/>
        <end position="26"/>
    </location>
</feature>
<evidence type="ECO:0000313" key="2">
    <source>
        <dbReference type="EMBL" id="GAA5483437.1"/>
    </source>
</evidence>
<keyword evidence="1" id="KW-1133">Transmembrane helix</keyword>
<name>A0ABP9URU2_9BACT</name>
<sequence length="109" mass="11463">MDPFVFRALHITAALAVFTALGAICMGGQKKAASILHGISLLVLLVIGFAMLGKPPAGQYWWVGKIVLWMVLGAAPAMTKRLPKGVVLAIVLICGLAAAWLGVVQPKPF</sequence>
<reference evidence="2 3" key="1">
    <citation type="submission" date="2024-02" db="EMBL/GenBank/DDBJ databases">
        <title>Haloferula sargassicola NBRC 104335.</title>
        <authorList>
            <person name="Ichikawa N."/>
            <person name="Katano-Makiyama Y."/>
            <person name="Hidaka K."/>
        </authorList>
    </citation>
    <scope>NUCLEOTIDE SEQUENCE [LARGE SCALE GENOMIC DNA]</scope>
    <source>
        <strain evidence="2 3">NBRC 104335</strain>
    </source>
</reference>
<accession>A0ABP9URU2</accession>
<keyword evidence="1" id="KW-0472">Membrane</keyword>
<evidence type="ECO:0000313" key="3">
    <source>
        <dbReference type="Proteomes" id="UP001476282"/>
    </source>
</evidence>
<protein>
    <recommendedName>
        <fullName evidence="4">DUF2269 family protein</fullName>
    </recommendedName>
</protein>
<keyword evidence="1" id="KW-0812">Transmembrane</keyword>
<dbReference type="Proteomes" id="UP001476282">
    <property type="component" value="Unassembled WGS sequence"/>
</dbReference>
<feature type="transmembrane region" description="Helical" evidence="1">
    <location>
        <begin position="59"/>
        <end position="78"/>
    </location>
</feature>
<keyword evidence="3" id="KW-1185">Reference proteome</keyword>
<evidence type="ECO:0000256" key="1">
    <source>
        <dbReference type="SAM" id="Phobius"/>
    </source>
</evidence>
<comment type="caution">
    <text evidence="2">The sequence shown here is derived from an EMBL/GenBank/DDBJ whole genome shotgun (WGS) entry which is preliminary data.</text>
</comment>
<gene>
    <name evidence="2" type="ORF">Hsar01_02669</name>
</gene>
<evidence type="ECO:0008006" key="4">
    <source>
        <dbReference type="Google" id="ProtNLM"/>
    </source>
</evidence>